<proteinExistence type="predicted"/>
<evidence type="ECO:0000313" key="3">
    <source>
        <dbReference type="Proteomes" id="UP001055658"/>
    </source>
</evidence>
<protein>
    <submittedName>
        <fullName evidence="2">Uncharacterized protein</fullName>
    </submittedName>
</protein>
<accession>A0ABY4VJH6</accession>
<reference evidence="2" key="1">
    <citation type="submission" date="2022-02" db="EMBL/GenBank/DDBJ databases">
        <title>Coral-associated bacteria.</title>
        <authorList>
            <person name="Tang K."/>
            <person name="Wang X."/>
        </authorList>
    </citation>
    <scope>NUCLEOTIDE SEQUENCE</scope>
    <source>
        <strain evidence="2">SCSIO 43006</strain>
    </source>
</reference>
<sequence>MKKVLKGLLMSTALVTTGFFLGWWANSPSYDLLCSNPSVYVLSQDVTAQGISIAAGTEVDLRSCEYANRFTVSLYEEKGSREELFQFKNSAPNIGNHGASQYPIEEH</sequence>
<feature type="transmembrane region" description="Helical" evidence="1">
    <location>
        <begin position="7"/>
        <end position="25"/>
    </location>
</feature>
<keyword evidence="1" id="KW-1133">Transmembrane helix</keyword>
<dbReference type="Proteomes" id="UP001055658">
    <property type="component" value="Chromosome"/>
</dbReference>
<evidence type="ECO:0000256" key="1">
    <source>
        <dbReference type="SAM" id="Phobius"/>
    </source>
</evidence>
<dbReference type="EMBL" id="CP092418">
    <property type="protein sequence ID" value="USD23303.1"/>
    <property type="molecule type" value="Genomic_DNA"/>
</dbReference>
<organism evidence="2 3">
    <name type="scientific">Microbulbifer variabilis</name>
    <dbReference type="NCBI Taxonomy" id="266805"/>
    <lineage>
        <taxon>Bacteria</taxon>
        <taxon>Pseudomonadati</taxon>
        <taxon>Pseudomonadota</taxon>
        <taxon>Gammaproteobacteria</taxon>
        <taxon>Cellvibrionales</taxon>
        <taxon>Microbulbiferaceae</taxon>
        <taxon>Microbulbifer</taxon>
    </lineage>
</organism>
<keyword evidence="1" id="KW-0812">Transmembrane</keyword>
<keyword evidence="3" id="KW-1185">Reference proteome</keyword>
<gene>
    <name evidence="2" type="ORF">MJO52_09245</name>
</gene>
<name>A0ABY4VJH6_9GAMM</name>
<keyword evidence="1" id="KW-0472">Membrane</keyword>
<evidence type="ECO:0000313" key="2">
    <source>
        <dbReference type="EMBL" id="USD23303.1"/>
    </source>
</evidence>
<dbReference type="RefSeq" id="WP_252085649.1">
    <property type="nucleotide sequence ID" value="NZ_CP092418.1"/>
</dbReference>